<name>A0A0D3IMX8_EMIH1</name>
<dbReference type="Gene3D" id="1.10.287.110">
    <property type="entry name" value="DnaJ domain"/>
    <property type="match status" value="1"/>
</dbReference>
<dbReference type="PRINTS" id="PR00625">
    <property type="entry name" value="JDOMAIN"/>
</dbReference>
<reference evidence="4" key="1">
    <citation type="journal article" date="2013" name="Nature">
        <title>Pan genome of the phytoplankton Emiliania underpins its global distribution.</title>
        <authorList>
            <person name="Read B.A."/>
            <person name="Kegel J."/>
            <person name="Klute M.J."/>
            <person name="Kuo A."/>
            <person name="Lefebvre S.C."/>
            <person name="Maumus F."/>
            <person name="Mayer C."/>
            <person name="Miller J."/>
            <person name="Monier A."/>
            <person name="Salamov A."/>
            <person name="Young J."/>
            <person name="Aguilar M."/>
            <person name="Claverie J.M."/>
            <person name="Frickenhaus S."/>
            <person name="Gonzalez K."/>
            <person name="Herman E.K."/>
            <person name="Lin Y.C."/>
            <person name="Napier J."/>
            <person name="Ogata H."/>
            <person name="Sarno A.F."/>
            <person name="Shmutz J."/>
            <person name="Schroeder D."/>
            <person name="de Vargas C."/>
            <person name="Verret F."/>
            <person name="von Dassow P."/>
            <person name="Valentin K."/>
            <person name="Van de Peer Y."/>
            <person name="Wheeler G."/>
            <person name="Dacks J.B."/>
            <person name="Delwiche C.F."/>
            <person name="Dyhrman S.T."/>
            <person name="Glockner G."/>
            <person name="John U."/>
            <person name="Richards T."/>
            <person name="Worden A.Z."/>
            <person name="Zhang X."/>
            <person name="Grigoriev I.V."/>
            <person name="Allen A.E."/>
            <person name="Bidle K."/>
            <person name="Borodovsky M."/>
            <person name="Bowler C."/>
            <person name="Brownlee C."/>
            <person name="Cock J.M."/>
            <person name="Elias M."/>
            <person name="Gladyshev V.N."/>
            <person name="Groth M."/>
            <person name="Guda C."/>
            <person name="Hadaegh A."/>
            <person name="Iglesias-Rodriguez M.D."/>
            <person name="Jenkins J."/>
            <person name="Jones B.M."/>
            <person name="Lawson T."/>
            <person name="Leese F."/>
            <person name="Lindquist E."/>
            <person name="Lobanov A."/>
            <person name="Lomsadze A."/>
            <person name="Malik S.B."/>
            <person name="Marsh M.E."/>
            <person name="Mackinder L."/>
            <person name="Mock T."/>
            <person name="Mueller-Roeber B."/>
            <person name="Pagarete A."/>
            <person name="Parker M."/>
            <person name="Probert I."/>
            <person name="Quesneville H."/>
            <person name="Raines C."/>
            <person name="Rensing S.A."/>
            <person name="Riano-Pachon D.M."/>
            <person name="Richier S."/>
            <person name="Rokitta S."/>
            <person name="Shiraiwa Y."/>
            <person name="Soanes D.M."/>
            <person name="van der Giezen M."/>
            <person name="Wahlund T.M."/>
            <person name="Williams B."/>
            <person name="Wilson W."/>
            <person name="Wolfe G."/>
            <person name="Wurch L.L."/>
        </authorList>
    </citation>
    <scope>NUCLEOTIDE SEQUENCE</scope>
</reference>
<accession>A0A0D3IMX8</accession>
<dbReference type="HOGENOM" id="CLU_017633_18_2_1"/>
<dbReference type="EnsemblProtists" id="EOD18878">
    <property type="protein sequence ID" value="EOD18878"/>
    <property type="gene ID" value="EMIHUDRAFT_59878"/>
</dbReference>
<dbReference type="GO" id="GO:0036503">
    <property type="term" value="P:ERAD pathway"/>
    <property type="evidence" value="ECO:0007669"/>
    <property type="project" value="TreeGrafter"/>
</dbReference>
<evidence type="ECO:0000313" key="4">
    <source>
        <dbReference type="Proteomes" id="UP000013827"/>
    </source>
</evidence>
<dbReference type="KEGG" id="ehx:EMIHUDRAFT_59878"/>
<dbReference type="PANTHER" id="PTHR44360">
    <property type="entry name" value="DNAJ HOMOLOG SUBFAMILY B MEMBER 9"/>
    <property type="match status" value="1"/>
</dbReference>
<protein>
    <recommendedName>
        <fullName evidence="2">J domain-containing protein</fullName>
    </recommendedName>
</protein>
<dbReference type="RefSeq" id="XP_005765042.1">
    <property type="nucleotide sequence ID" value="XM_005764985.1"/>
</dbReference>
<dbReference type="EnsemblProtists" id="EOD12613">
    <property type="protein sequence ID" value="EOD12613"/>
    <property type="gene ID" value="EMIHUDRAFT_59977"/>
</dbReference>
<dbReference type="InterPro" id="IPR036869">
    <property type="entry name" value="J_dom_sf"/>
</dbReference>
<dbReference type="KEGG" id="ehx:EMIHUDRAFT_59977"/>
<dbReference type="GO" id="GO:0051787">
    <property type="term" value="F:misfolded protein binding"/>
    <property type="evidence" value="ECO:0007669"/>
    <property type="project" value="TreeGrafter"/>
</dbReference>
<dbReference type="PROSITE" id="PS50076">
    <property type="entry name" value="DNAJ_2"/>
    <property type="match status" value="1"/>
</dbReference>
<sequence length="66" mass="7517">HYEVLEMKPGASAAELKRAYRKLALQHHPDKNNGSDTERAAAQKRFVEVQRSYDVLSDASARARYD</sequence>
<proteinExistence type="predicted"/>
<dbReference type="GO" id="GO:0051087">
    <property type="term" value="F:protein-folding chaperone binding"/>
    <property type="evidence" value="ECO:0007669"/>
    <property type="project" value="TreeGrafter"/>
</dbReference>
<dbReference type="eggNOG" id="KOG0714">
    <property type="taxonomic scope" value="Eukaryota"/>
</dbReference>
<dbReference type="PROSITE" id="PS00636">
    <property type="entry name" value="DNAJ_1"/>
    <property type="match status" value="1"/>
</dbReference>
<dbReference type="GeneID" id="17258816"/>
<dbReference type="GO" id="GO:0005783">
    <property type="term" value="C:endoplasmic reticulum"/>
    <property type="evidence" value="ECO:0007669"/>
    <property type="project" value="TreeGrafter"/>
</dbReference>
<dbReference type="RefSeq" id="XP_005771307.1">
    <property type="nucleotide sequence ID" value="XM_005771250.1"/>
</dbReference>
<dbReference type="SMART" id="SM00271">
    <property type="entry name" value="DnaJ"/>
    <property type="match status" value="1"/>
</dbReference>
<dbReference type="STRING" id="2903.R1C889"/>
<evidence type="ECO:0000313" key="3">
    <source>
        <dbReference type="EnsemblProtists" id="EOD12613"/>
    </source>
</evidence>
<dbReference type="GeneID" id="17264425"/>
<dbReference type="AlphaFoldDB" id="A0A0D3IMX8"/>
<dbReference type="PaxDb" id="2903-EOD12613"/>
<dbReference type="Pfam" id="PF00226">
    <property type="entry name" value="DnaJ"/>
    <property type="match status" value="1"/>
</dbReference>
<organism evidence="3 4">
    <name type="scientific">Emiliania huxleyi (strain CCMP1516)</name>
    <dbReference type="NCBI Taxonomy" id="280463"/>
    <lineage>
        <taxon>Eukaryota</taxon>
        <taxon>Haptista</taxon>
        <taxon>Haptophyta</taxon>
        <taxon>Prymnesiophyceae</taxon>
        <taxon>Isochrysidales</taxon>
        <taxon>Noelaerhabdaceae</taxon>
        <taxon>Emiliania</taxon>
    </lineage>
</organism>
<dbReference type="PANTHER" id="PTHR44360:SF1">
    <property type="entry name" value="DNAJ HOMOLOG SUBFAMILY B MEMBER 9"/>
    <property type="match status" value="1"/>
</dbReference>
<keyword evidence="4" id="KW-1185">Reference proteome</keyword>
<reference evidence="3" key="2">
    <citation type="submission" date="2024-10" db="UniProtKB">
        <authorList>
            <consortium name="EnsemblProtists"/>
        </authorList>
    </citation>
    <scope>IDENTIFICATION</scope>
</reference>
<dbReference type="InterPro" id="IPR001623">
    <property type="entry name" value="DnaJ_domain"/>
</dbReference>
<dbReference type="SUPFAM" id="SSF46565">
    <property type="entry name" value="Chaperone J-domain"/>
    <property type="match status" value="1"/>
</dbReference>
<feature type="domain" description="J" evidence="2">
    <location>
        <begin position="1"/>
        <end position="66"/>
    </location>
</feature>
<dbReference type="CDD" id="cd06257">
    <property type="entry name" value="DnaJ"/>
    <property type="match status" value="1"/>
</dbReference>
<keyword evidence="1" id="KW-0143">Chaperone</keyword>
<dbReference type="InterPro" id="IPR051948">
    <property type="entry name" value="Hsp70_co-chaperone_J-domain"/>
</dbReference>
<dbReference type="InterPro" id="IPR018253">
    <property type="entry name" value="DnaJ_domain_CS"/>
</dbReference>
<evidence type="ECO:0000256" key="1">
    <source>
        <dbReference type="ARBA" id="ARBA00023186"/>
    </source>
</evidence>
<dbReference type="Proteomes" id="UP000013827">
    <property type="component" value="Unassembled WGS sequence"/>
</dbReference>
<evidence type="ECO:0000259" key="2">
    <source>
        <dbReference type="PROSITE" id="PS50076"/>
    </source>
</evidence>